<sequence length="121" mass="13265">MAGPRELFVGKRDPERTEAAALTSPSGALFFLSLIVQRSSSKQWRGGLDGGNGDRLTLTVSTVTARYRAGPPRDRDFSKGWGPVFHDGAWLLDGLSAYPIKIDGPTNRKVQTRLLRGCVRH</sequence>
<name>A0A2I0ILA7_PUNGR</name>
<keyword evidence="2" id="KW-1185">Reference proteome</keyword>
<dbReference type="Proteomes" id="UP000233551">
    <property type="component" value="Unassembled WGS sequence"/>
</dbReference>
<evidence type="ECO:0000313" key="2">
    <source>
        <dbReference type="Proteomes" id="UP000233551"/>
    </source>
</evidence>
<comment type="caution">
    <text evidence="1">The sequence shown here is derived from an EMBL/GenBank/DDBJ whole genome shotgun (WGS) entry which is preliminary data.</text>
</comment>
<proteinExistence type="predicted"/>
<gene>
    <name evidence="1" type="ORF">CRG98_034730</name>
</gene>
<evidence type="ECO:0000313" key="1">
    <source>
        <dbReference type="EMBL" id="PKI44782.1"/>
    </source>
</evidence>
<organism evidence="1 2">
    <name type="scientific">Punica granatum</name>
    <name type="common">Pomegranate</name>
    <dbReference type="NCBI Taxonomy" id="22663"/>
    <lineage>
        <taxon>Eukaryota</taxon>
        <taxon>Viridiplantae</taxon>
        <taxon>Streptophyta</taxon>
        <taxon>Embryophyta</taxon>
        <taxon>Tracheophyta</taxon>
        <taxon>Spermatophyta</taxon>
        <taxon>Magnoliopsida</taxon>
        <taxon>eudicotyledons</taxon>
        <taxon>Gunneridae</taxon>
        <taxon>Pentapetalae</taxon>
        <taxon>rosids</taxon>
        <taxon>malvids</taxon>
        <taxon>Myrtales</taxon>
        <taxon>Lythraceae</taxon>
        <taxon>Punica</taxon>
    </lineage>
</organism>
<reference evidence="1 2" key="1">
    <citation type="submission" date="2017-11" db="EMBL/GenBank/DDBJ databases">
        <title>De-novo sequencing of pomegranate (Punica granatum L.) genome.</title>
        <authorList>
            <person name="Akparov Z."/>
            <person name="Amiraslanov A."/>
            <person name="Hajiyeva S."/>
            <person name="Abbasov M."/>
            <person name="Kaur K."/>
            <person name="Hamwieh A."/>
            <person name="Solovyev V."/>
            <person name="Salamov A."/>
            <person name="Braich B."/>
            <person name="Kosarev P."/>
            <person name="Mahmoud A."/>
            <person name="Hajiyev E."/>
            <person name="Babayeva S."/>
            <person name="Izzatullayeva V."/>
            <person name="Mammadov A."/>
            <person name="Mammadov A."/>
            <person name="Sharifova S."/>
            <person name="Ojaghi J."/>
            <person name="Eynullazada K."/>
            <person name="Bayramov B."/>
            <person name="Abdulazimova A."/>
            <person name="Shahmuradov I."/>
        </authorList>
    </citation>
    <scope>NUCLEOTIDE SEQUENCE [LARGE SCALE GENOMIC DNA]</scope>
    <source>
        <strain evidence="2">cv. AG2017</strain>
        <tissue evidence="1">Leaf</tissue>
    </source>
</reference>
<dbReference type="EMBL" id="PGOL01002823">
    <property type="protein sequence ID" value="PKI44782.1"/>
    <property type="molecule type" value="Genomic_DNA"/>
</dbReference>
<protein>
    <submittedName>
        <fullName evidence="1">Uncharacterized protein</fullName>
    </submittedName>
</protein>
<dbReference type="AlphaFoldDB" id="A0A2I0ILA7"/>
<accession>A0A2I0ILA7</accession>